<feature type="transmembrane region" description="Helical" evidence="2">
    <location>
        <begin position="54"/>
        <end position="72"/>
    </location>
</feature>
<accession>A0A0G0F9U6</accession>
<evidence type="ECO:0000256" key="2">
    <source>
        <dbReference type="SAM" id="Phobius"/>
    </source>
</evidence>
<keyword evidence="2" id="KW-0472">Membrane</keyword>
<dbReference type="Proteomes" id="UP000034448">
    <property type="component" value="Unassembled WGS sequence"/>
</dbReference>
<keyword evidence="2" id="KW-0812">Transmembrane</keyword>
<sequence>MEGAFQTHPVPQNVTNFEFHLIGDMTLKQFGYLAAGLGFAYLVFVLLAGTFPFIAWPVILLSSLTGIAFAFLPIQERPLDHWVAAFFSAIFKPTKMEYKSAVLTKEDPLFKNRLNIYLKSFKSVSSYAFGNSGFINPILNEKIAVSMPASTSTQDGATTPLPLPSLRSVSSESIGVNDTPLPPVSEGNALKKTVELARDAQDTQSKIKEIEVSLEEIKKKAASAGEDPREYIEKFEGLLNELQKLNIEAGSLAKQMAQITQTATRPASAPAVKARNIPTLTLTTFDNVINGIVTDWEGNYLENAIIVAHDKQGLPVRALKSNKLGQFIAATPLPNGIYTIVVEKEGMMFDVVEVELKGDVLKPVMISAKRSVALS</sequence>
<dbReference type="AlphaFoldDB" id="A0A0G0F9U6"/>
<dbReference type="SUPFAM" id="SSF49464">
    <property type="entry name" value="Carboxypeptidase regulatory domain-like"/>
    <property type="match status" value="1"/>
</dbReference>
<evidence type="ECO:0000313" key="3">
    <source>
        <dbReference type="EMBL" id="KKQ15973.1"/>
    </source>
</evidence>
<reference evidence="3 4" key="1">
    <citation type="journal article" date="2015" name="Nature">
        <title>rRNA introns, odd ribosomes, and small enigmatic genomes across a large radiation of phyla.</title>
        <authorList>
            <person name="Brown C.T."/>
            <person name="Hug L.A."/>
            <person name="Thomas B.C."/>
            <person name="Sharon I."/>
            <person name="Castelle C.J."/>
            <person name="Singh A."/>
            <person name="Wilkins M.J."/>
            <person name="Williams K.H."/>
            <person name="Banfield J.F."/>
        </authorList>
    </citation>
    <scope>NUCLEOTIDE SEQUENCE [LARGE SCALE GENOMIC DNA]</scope>
</reference>
<evidence type="ECO:0000256" key="1">
    <source>
        <dbReference type="SAM" id="Coils"/>
    </source>
</evidence>
<keyword evidence="1" id="KW-0175">Coiled coil</keyword>
<name>A0A0G0F9U6_9BACT</name>
<keyword evidence="2" id="KW-1133">Transmembrane helix</keyword>
<evidence type="ECO:0000313" key="4">
    <source>
        <dbReference type="Proteomes" id="UP000034448"/>
    </source>
</evidence>
<gene>
    <name evidence="3" type="ORF">US28_C0007G0064</name>
</gene>
<dbReference type="EMBL" id="LBSJ01000007">
    <property type="protein sequence ID" value="KKQ15973.1"/>
    <property type="molecule type" value="Genomic_DNA"/>
</dbReference>
<comment type="caution">
    <text evidence="3">The sequence shown here is derived from an EMBL/GenBank/DDBJ whole genome shotgun (WGS) entry which is preliminary data.</text>
</comment>
<dbReference type="Pfam" id="PF12666">
    <property type="entry name" value="PrgI"/>
    <property type="match status" value="1"/>
</dbReference>
<feature type="coiled-coil region" evidence="1">
    <location>
        <begin position="200"/>
        <end position="262"/>
    </location>
</feature>
<organism evidence="3 4">
    <name type="scientific">Candidatus Daviesbacteria bacterium GW2011_GWA1_36_8</name>
    <dbReference type="NCBI Taxonomy" id="1618417"/>
    <lineage>
        <taxon>Bacteria</taxon>
        <taxon>Candidatus Daviesiibacteriota</taxon>
    </lineage>
</organism>
<dbReference type="InterPro" id="IPR024414">
    <property type="entry name" value="Uncharacterised_PrgI"/>
</dbReference>
<feature type="transmembrane region" description="Helical" evidence="2">
    <location>
        <begin position="30"/>
        <end position="48"/>
    </location>
</feature>
<protein>
    <submittedName>
        <fullName evidence="3">Uncharacterized protein</fullName>
    </submittedName>
</protein>
<dbReference type="Gene3D" id="2.60.40.1120">
    <property type="entry name" value="Carboxypeptidase-like, regulatory domain"/>
    <property type="match status" value="1"/>
</dbReference>
<dbReference type="InterPro" id="IPR008969">
    <property type="entry name" value="CarboxyPept-like_regulatory"/>
</dbReference>
<proteinExistence type="predicted"/>